<dbReference type="GO" id="GO:0008199">
    <property type="term" value="F:ferric iron binding"/>
    <property type="evidence" value="ECO:0007669"/>
    <property type="project" value="InterPro"/>
</dbReference>
<comment type="caution">
    <text evidence="3">The sequence shown here is derived from an EMBL/GenBank/DDBJ whole genome shotgun (WGS) entry which is preliminary data.</text>
</comment>
<dbReference type="SUPFAM" id="SSF49482">
    <property type="entry name" value="Aromatic compound dioxygenase"/>
    <property type="match status" value="1"/>
</dbReference>
<proteinExistence type="predicted"/>
<gene>
    <name evidence="3" type="ORF">E0H45_03905</name>
</gene>
<evidence type="ECO:0000313" key="3">
    <source>
        <dbReference type="EMBL" id="TCC10472.1"/>
    </source>
</evidence>
<dbReference type="EMBL" id="SJJZ01000001">
    <property type="protein sequence ID" value="TCC10472.1"/>
    <property type="molecule type" value="Genomic_DNA"/>
</dbReference>
<evidence type="ECO:0000313" key="4">
    <source>
        <dbReference type="Proteomes" id="UP000292346"/>
    </source>
</evidence>
<dbReference type="RefSeq" id="WP_131334885.1">
    <property type="nucleotide sequence ID" value="NZ_SJJZ01000001.1"/>
</dbReference>
<name>A0A4R0HMN4_9ACTN</name>
<reference evidence="3 4" key="1">
    <citation type="submission" date="2019-02" db="EMBL/GenBank/DDBJ databases">
        <title>Kribbella capetownensis sp. nov. and Kribbella speibonae sp. nov., isolated from soil.</title>
        <authorList>
            <person name="Curtis S.M."/>
            <person name="Norton I."/>
            <person name="Everest G.J."/>
            <person name="Meyers P.R."/>
        </authorList>
    </citation>
    <scope>NUCLEOTIDE SEQUENCE [LARGE SCALE GENOMIC DNA]</scope>
    <source>
        <strain evidence="3 4">KCTC 29219</strain>
    </source>
</reference>
<dbReference type="PANTHER" id="PTHR34315:SF1">
    <property type="entry name" value="INTRADIOL RING-CLEAVAGE DIOXYGENASES DOMAIN-CONTAINING PROTEIN-RELATED"/>
    <property type="match status" value="1"/>
</dbReference>
<accession>A0A4R0HMN4</accession>
<dbReference type="InterPro" id="IPR015889">
    <property type="entry name" value="Intradiol_dOase_core"/>
</dbReference>
<dbReference type="AlphaFoldDB" id="A0A4R0HMN4"/>
<dbReference type="PROSITE" id="PS51318">
    <property type="entry name" value="TAT"/>
    <property type="match status" value="1"/>
</dbReference>
<feature type="domain" description="Intradiol ring-cleavage dioxygenases" evidence="2">
    <location>
        <begin position="59"/>
        <end position="164"/>
    </location>
</feature>
<dbReference type="InterPro" id="IPR000627">
    <property type="entry name" value="Intradiol_dOase_C"/>
</dbReference>
<dbReference type="PANTHER" id="PTHR34315">
    <property type="match status" value="1"/>
</dbReference>
<dbReference type="Gene3D" id="2.60.130.10">
    <property type="entry name" value="Aromatic compound dioxygenase"/>
    <property type="match status" value="1"/>
</dbReference>
<dbReference type="GO" id="GO:0016702">
    <property type="term" value="F:oxidoreductase activity, acting on single donors with incorporation of molecular oxygen, incorporation of two atoms of oxygen"/>
    <property type="evidence" value="ECO:0007669"/>
    <property type="project" value="InterPro"/>
</dbReference>
<evidence type="ECO:0000256" key="1">
    <source>
        <dbReference type="SAM" id="MobiDB-lite"/>
    </source>
</evidence>
<dbReference type="Pfam" id="PF00775">
    <property type="entry name" value="Dioxygenase_C"/>
    <property type="match status" value="1"/>
</dbReference>
<dbReference type="InterPro" id="IPR006311">
    <property type="entry name" value="TAT_signal"/>
</dbReference>
<dbReference type="OrthoDB" id="9800887at2"/>
<sequence length="282" mass="29550">MEDDDKPVGRILSRRRALAVFGAAGVTFTAVGTAVATNADAAAETTTTPSCVAKPEMTEGPYFVDEGLNRSDLRVDTSDGSVVAGAKFHLVLHVLQLAGSQCKPLPGATVDIWHCDAAGVYSDIAAEGTTGKNYLRGYQVSNRGGIVKFTTILPGWYQGRTVHTHVKIRTTGTDGNAYEFTSQLYFTEQFKTAYLAQAPYAAKGTPDTTNDTDMHYADIGDQMLLTPTRTSDGYEAAFAIALDLSDTAVGADDSFQTPGGPGGTPPTGTPPTGTPPTATPSA</sequence>
<dbReference type="Proteomes" id="UP000292346">
    <property type="component" value="Unassembled WGS sequence"/>
</dbReference>
<feature type="region of interest" description="Disordered" evidence="1">
    <location>
        <begin position="250"/>
        <end position="282"/>
    </location>
</feature>
<feature type="compositionally biased region" description="Pro residues" evidence="1">
    <location>
        <begin position="263"/>
        <end position="282"/>
    </location>
</feature>
<protein>
    <submittedName>
        <fullName evidence="3">Twin-arginine translocation pathway signal protein</fullName>
    </submittedName>
</protein>
<organism evidence="3 4">
    <name type="scientific">Kribbella soli</name>
    <dbReference type="NCBI Taxonomy" id="1124743"/>
    <lineage>
        <taxon>Bacteria</taxon>
        <taxon>Bacillati</taxon>
        <taxon>Actinomycetota</taxon>
        <taxon>Actinomycetes</taxon>
        <taxon>Propionibacteriales</taxon>
        <taxon>Kribbellaceae</taxon>
        <taxon>Kribbella</taxon>
    </lineage>
</organism>
<evidence type="ECO:0000259" key="2">
    <source>
        <dbReference type="Pfam" id="PF00775"/>
    </source>
</evidence>
<keyword evidence="4" id="KW-1185">Reference proteome</keyword>